<comment type="caution">
    <text evidence="1">The sequence shown here is derived from an EMBL/GenBank/DDBJ whole genome shotgun (WGS) entry which is preliminary data.</text>
</comment>
<keyword evidence="2" id="KW-1185">Reference proteome</keyword>
<proteinExistence type="predicted"/>
<gene>
    <name evidence="1" type="ORF">GCM10009799_24140</name>
</gene>
<protein>
    <recommendedName>
        <fullName evidence="3">Transcriptional regulator</fullName>
    </recommendedName>
</protein>
<evidence type="ECO:0000313" key="2">
    <source>
        <dbReference type="Proteomes" id="UP001501585"/>
    </source>
</evidence>
<evidence type="ECO:0008006" key="3">
    <source>
        <dbReference type="Google" id="ProtNLM"/>
    </source>
</evidence>
<reference evidence="1 2" key="1">
    <citation type="journal article" date="2019" name="Int. J. Syst. Evol. Microbiol.">
        <title>The Global Catalogue of Microorganisms (GCM) 10K type strain sequencing project: providing services to taxonomists for standard genome sequencing and annotation.</title>
        <authorList>
            <consortium name="The Broad Institute Genomics Platform"/>
            <consortium name="The Broad Institute Genome Sequencing Center for Infectious Disease"/>
            <person name="Wu L."/>
            <person name="Ma J."/>
        </authorList>
    </citation>
    <scope>NUCLEOTIDE SEQUENCE [LARGE SCALE GENOMIC DNA]</scope>
    <source>
        <strain evidence="1 2">JCM 15313</strain>
    </source>
</reference>
<dbReference type="Proteomes" id="UP001501585">
    <property type="component" value="Unassembled WGS sequence"/>
</dbReference>
<dbReference type="EMBL" id="BAAAPC010000009">
    <property type="protein sequence ID" value="GAA1996527.1"/>
    <property type="molecule type" value="Genomic_DNA"/>
</dbReference>
<accession>A0ABN2T1B9</accession>
<name>A0ABN2T1B9_9ACTN</name>
<evidence type="ECO:0000313" key="1">
    <source>
        <dbReference type="EMBL" id="GAA1996527.1"/>
    </source>
</evidence>
<organism evidence="1 2">
    <name type="scientific">Nocardiopsis rhodophaea</name>
    <dbReference type="NCBI Taxonomy" id="280238"/>
    <lineage>
        <taxon>Bacteria</taxon>
        <taxon>Bacillati</taxon>
        <taxon>Actinomycetota</taxon>
        <taxon>Actinomycetes</taxon>
        <taxon>Streptosporangiales</taxon>
        <taxon>Nocardiopsidaceae</taxon>
        <taxon>Nocardiopsis</taxon>
    </lineage>
</organism>
<sequence>MKPLNLTSPTASPDAPLLDEVRAKYGKHWRITREPGGLLRAVHRKEHPDKSRERACILTEVTSRQIEQLSAALFVQQALRAGQEADEQAVQPQ</sequence>